<sequence length="32" mass="3619">MLMFLACAKSVETARQNRKNRADYGMRSGAEI</sequence>
<proteinExistence type="predicted"/>
<dbReference type="KEGG" id="pno:SNOG_12174"/>
<dbReference type="RefSeq" id="XP_001802404.1">
    <property type="nucleotide sequence ID" value="XM_001802352.1"/>
</dbReference>
<protein>
    <submittedName>
        <fullName evidence="1">Uncharacterized protein</fullName>
    </submittedName>
</protein>
<dbReference type="GeneID" id="5979314"/>
<dbReference type="AlphaFoldDB" id="Q0U7U0"/>
<organism evidence="1 2">
    <name type="scientific">Phaeosphaeria nodorum (strain SN15 / ATCC MYA-4574 / FGSC 10173)</name>
    <name type="common">Glume blotch fungus</name>
    <name type="synonym">Parastagonospora nodorum</name>
    <dbReference type="NCBI Taxonomy" id="321614"/>
    <lineage>
        <taxon>Eukaryota</taxon>
        <taxon>Fungi</taxon>
        <taxon>Dikarya</taxon>
        <taxon>Ascomycota</taxon>
        <taxon>Pezizomycotina</taxon>
        <taxon>Dothideomycetes</taxon>
        <taxon>Pleosporomycetidae</taxon>
        <taxon>Pleosporales</taxon>
        <taxon>Pleosporineae</taxon>
        <taxon>Phaeosphaeriaceae</taxon>
        <taxon>Parastagonospora</taxon>
    </lineage>
</organism>
<dbReference type="Proteomes" id="UP000001055">
    <property type="component" value="Unassembled WGS sequence"/>
</dbReference>
<gene>
    <name evidence="1" type="ORF">SNOG_12174</name>
</gene>
<dbReference type="EMBL" id="CH445345">
    <property type="protein sequence ID" value="EAT80586.1"/>
    <property type="molecule type" value="Genomic_DNA"/>
</dbReference>
<name>Q0U7U0_PHANO</name>
<dbReference type="InParanoid" id="Q0U7U0"/>
<evidence type="ECO:0000313" key="1">
    <source>
        <dbReference type="EMBL" id="EAT80586.1"/>
    </source>
</evidence>
<accession>Q0U7U0</accession>
<reference evidence="2" key="1">
    <citation type="journal article" date="2007" name="Plant Cell">
        <title>Dothideomycete-plant interactions illuminated by genome sequencing and EST analysis of the wheat pathogen Stagonospora nodorum.</title>
        <authorList>
            <person name="Hane J.K."/>
            <person name="Lowe R.G."/>
            <person name="Solomon P.S."/>
            <person name="Tan K.C."/>
            <person name="Schoch C.L."/>
            <person name="Spatafora J.W."/>
            <person name="Crous P.W."/>
            <person name="Kodira C."/>
            <person name="Birren B.W."/>
            <person name="Galagan J.E."/>
            <person name="Torriani S.F."/>
            <person name="McDonald B.A."/>
            <person name="Oliver R.P."/>
        </authorList>
    </citation>
    <scope>NUCLEOTIDE SEQUENCE [LARGE SCALE GENOMIC DNA]</scope>
    <source>
        <strain evidence="2">SN15 / ATCC MYA-4574 / FGSC 10173</strain>
    </source>
</reference>
<evidence type="ECO:0000313" key="2">
    <source>
        <dbReference type="Proteomes" id="UP000001055"/>
    </source>
</evidence>